<feature type="transmembrane region" description="Helical" evidence="1">
    <location>
        <begin position="130"/>
        <end position="150"/>
    </location>
</feature>
<evidence type="ECO:0000313" key="3">
    <source>
        <dbReference type="Proteomes" id="UP000198571"/>
    </source>
</evidence>
<dbReference type="OrthoDB" id="2965169at2"/>
<sequence length="209" mass="23899">MEGVLFHWIAWMSVISIYFFMGASSYRTLLLVFTFTTIIFSSVKQTFYFIEWNLAWVCFILLCLYTMRNLTNKELVKGYLVSIIIANCFFMIHRAAYLEPVWLLYSPQWMIVGASMPLLLIFLRGIYSRMYSLILGIFQGMGLSKLTMAFSSGTVTVGGTNSMFILDVISLLAGLTLVWSFLEFISLKLTELTVKTRGRPVTLKSKMNA</sequence>
<keyword evidence="3" id="KW-1185">Reference proteome</keyword>
<gene>
    <name evidence="2" type="ORF">SAMN05518684_101206</name>
</gene>
<dbReference type="RefSeq" id="WP_093047146.1">
    <property type="nucleotide sequence ID" value="NZ_FOGT01000001.1"/>
</dbReference>
<keyword evidence="1" id="KW-1133">Transmembrane helix</keyword>
<accession>A0A1H9P9R5</accession>
<dbReference type="Proteomes" id="UP000198571">
    <property type="component" value="Unassembled WGS sequence"/>
</dbReference>
<evidence type="ECO:0000313" key="2">
    <source>
        <dbReference type="EMBL" id="SER44857.1"/>
    </source>
</evidence>
<name>A0A1H9P9R5_9BACI</name>
<dbReference type="STRING" id="1601833.SAMN05518684_101206"/>
<protein>
    <submittedName>
        <fullName evidence="2">Uncharacterized protein</fullName>
    </submittedName>
</protein>
<feature type="transmembrane region" description="Helical" evidence="1">
    <location>
        <begin position="49"/>
        <end position="67"/>
    </location>
</feature>
<dbReference type="AlphaFoldDB" id="A0A1H9P9R5"/>
<evidence type="ECO:0000256" key="1">
    <source>
        <dbReference type="SAM" id="Phobius"/>
    </source>
</evidence>
<feature type="transmembrane region" description="Helical" evidence="1">
    <location>
        <begin position="79"/>
        <end position="96"/>
    </location>
</feature>
<keyword evidence="1" id="KW-0472">Membrane</keyword>
<keyword evidence="1" id="KW-0812">Transmembrane</keyword>
<feature type="transmembrane region" description="Helical" evidence="1">
    <location>
        <begin position="162"/>
        <end position="182"/>
    </location>
</feature>
<feature type="transmembrane region" description="Helical" evidence="1">
    <location>
        <begin position="6"/>
        <end position="21"/>
    </location>
</feature>
<organism evidence="2 3">
    <name type="scientific">Salipaludibacillus aurantiacus</name>
    <dbReference type="NCBI Taxonomy" id="1601833"/>
    <lineage>
        <taxon>Bacteria</taxon>
        <taxon>Bacillati</taxon>
        <taxon>Bacillota</taxon>
        <taxon>Bacilli</taxon>
        <taxon>Bacillales</taxon>
        <taxon>Bacillaceae</taxon>
    </lineage>
</organism>
<dbReference type="InterPro" id="IPR014617">
    <property type="entry name" value="YphA_Bacsu"/>
</dbReference>
<reference evidence="3" key="1">
    <citation type="submission" date="2016-10" db="EMBL/GenBank/DDBJ databases">
        <authorList>
            <person name="Varghese N."/>
            <person name="Submissions S."/>
        </authorList>
    </citation>
    <scope>NUCLEOTIDE SEQUENCE [LARGE SCALE GENOMIC DNA]</scope>
    <source>
        <strain evidence="3">S9</strain>
    </source>
</reference>
<proteinExistence type="predicted"/>
<feature type="transmembrane region" description="Helical" evidence="1">
    <location>
        <begin position="102"/>
        <end position="123"/>
    </location>
</feature>
<dbReference type="Pfam" id="PF24124">
    <property type="entry name" value="YphA"/>
    <property type="match status" value="1"/>
</dbReference>
<dbReference type="EMBL" id="FOGT01000001">
    <property type="protein sequence ID" value="SER44857.1"/>
    <property type="molecule type" value="Genomic_DNA"/>
</dbReference>